<dbReference type="RefSeq" id="WP_102844722.1">
    <property type="nucleotide sequence ID" value="NZ_PDZR01000021.1"/>
</dbReference>
<dbReference type="GO" id="GO:0003676">
    <property type="term" value="F:nucleic acid binding"/>
    <property type="evidence" value="ECO:0007669"/>
    <property type="project" value="InterPro"/>
</dbReference>
<comment type="function">
    <text evidence="13">DNA polymerase involved in damage-induced mutagenesis and translesion synthesis (TLS). It is not the major replicative DNA polymerase.</text>
</comment>
<evidence type="ECO:0000259" key="18">
    <source>
        <dbReference type="Pfam" id="PF17657"/>
    </source>
</evidence>
<dbReference type="NCBIfam" id="TIGR00594">
    <property type="entry name" value="polc"/>
    <property type="match status" value="1"/>
</dbReference>
<dbReference type="GO" id="GO:0008408">
    <property type="term" value="F:3'-5' exonuclease activity"/>
    <property type="evidence" value="ECO:0007669"/>
    <property type="project" value="InterPro"/>
</dbReference>
<feature type="region of interest" description="Disordered" evidence="14">
    <location>
        <begin position="1094"/>
        <end position="1144"/>
    </location>
</feature>
<dbReference type="Gene3D" id="3.20.20.140">
    <property type="entry name" value="Metal-dependent hydrolases"/>
    <property type="match status" value="1"/>
</dbReference>
<feature type="compositionally biased region" description="Basic and acidic residues" evidence="14">
    <location>
        <begin position="1097"/>
        <end position="1111"/>
    </location>
</feature>
<proteinExistence type="inferred from homology"/>
<name>A0A2J7TE13_METSI</name>
<dbReference type="NCBIfam" id="NF004225">
    <property type="entry name" value="PRK05672.1"/>
    <property type="match status" value="1"/>
</dbReference>
<feature type="compositionally biased region" description="Pro residues" evidence="14">
    <location>
        <begin position="1118"/>
        <end position="1127"/>
    </location>
</feature>
<evidence type="ECO:0000256" key="1">
    <source>
        <dbReference type="ARBA" id="ARBA00004496"/>
    </source>
</evidence>
<dbReference type="Pfam" id="PF17657">
    <property type="entry name" value="DNA_pol3_finger"/>
    <property type="match status" value="1"/>
</dbReference>
<dbReference type="GO" id="GO:0006281">
    <property type="term" value="P:DNA repair"/>
    <property type="evidence" value="ECO:0007669"/>
    <property type="project" value="UniProtKB-UniRule"/>
</dbReference>
<dbReference type="InterPro" id="IPR040982">
    <property type="entry name" value="DNA_pol3_finger"/>
</dbReference>
<dbReference type="EC" id="2.7.7.7" evidence="3 13"/>
<evidence type="ECO:0000256" key="10">
    <source>
        <dbReference type="ARBA" id="ARBA00022932"/>
    </source>
</evidence>
<organism evidence="19 20">
    <name type="scientific">Methylocella silvestris</name>
    <dbReference type="NCBI Taxonomy" id="199596"/>
    <lineage>
        <taxon>Bacteria</taxon>
        <taxon>Pseudomonadati</taxon>
        <taxon>Pseudomonadota</taxon>
        <taxon>Alphaproteobacteria</taxon>
        <taxon>Hyphomicrobiales</taxon>
        <taxon>Beijerinckiaceae</taxon>
        <taxon>Methylocella</taxon>
    </lineage>
</organism>
<dbReference type="AlphaFoldDB" id="A0A2J7TE13"/>
<evidence type="ECO:0000256" key="11">
    <source>
        <dbReference type="ARBA" id="ARBA00023204"/>
    </source>
</evidence>
<dbReference type="HAMAP" id="MF_01902">
    <property type="entry name" value="DNApol_error_prone"/>
    <property type="match status" value="1"/>
</dbReference>
<evidence type="ECO:0000259" key="17">
    <source>
        <dbReference type="Pfam" id="PF14579"/>
    </source>
</evidence>
<evidence type="ECO:0000256" key="5">
    <source>
        <dbReference type="ARBA" id="ARBA00022490"/>
    </source>
</evidence>
<keyword evidence="8 13" id="KW-0235">DNA replication</keyword>
<evidence type="ECO:0000256" key="3">
    <source>
        <dbReference type="ARBA" id="ARBA00012417"/>
    </source>
</evidence>
<evidence type="ECO:0000256" key="4">
    <source>
        <dbReference type="ARBA" id="ARBA00017273"/>
    </source>
</evidence>
<accession>A0A2J7TE13</accession>
<feature type="domain" description="Bacterial DNA polymerase III alpha subunit NTPase" evidence="16">
    <location>
        <begin position="317"/>
        <end position="569"/>
    </location>
</feature>
<protein>
    <recommendedName>
        <fullName evidence="4 13">Error-prone DNA polymerase</fullName>
        <ecNumber evidence="3 13">2.7.7.7</ecNumber>
    </recommendedName>
</protein>
<evidence type="ECO:0000259" key="16">
    <source>
        <dbReference type="Pfam" id="PF07733"/>
    </source>
</evidence>
<evidence type="ECO:0000256" key="7">
    <source>
        <dbReference type="ARBA" id="ARBA00022695"/>
    </source>
</evidence>
<keyword evidence="6 13" id="KW-0808">Transferase</keyword>
<evidence type="ECO:0000256" key="13">
    <source>
        <dbReference type="HAMAP-Rule" id="MF_01902"/>
    </source>
</evidence>
<dbReference type="GO" id="GO:0006260">
    <property type="term" value="P:DNA replication"/>
    <property type="evidence" value="ECO:0007669"/>
    <property type="project" value="UniProtKB-KW"/>
</dbReference>
<dbReference type="InterPro" id="IPR011708">
    <property type="entry name" value="DNA_pol3_alpha_NTPase_dom"/>
</dbReference>
<feature type="domain" description="OB" evidence="15">
    <location>
        <begin position="1001"/>
        <end position="1075"/>
    </location>
</feature>
<evidence type="ECO:0000256" key="6">
    <source>
        <dbReference type="ARBA" id="ARBA00022679"/>
    </source>
</evidence>
<dbReference type="GO" id="GO:0005737">
    <property type="term" value="C:cytoplasm"/>
    <property type="evidence" value="ECO:0007669"/>
    <property type="project" value="UniProtKB-SubCell"/>
</dbReference>
<evidence type="ECO:0000256" key="14">
    <source>
        <dbReference type="SAM" id="MobiDB-lite"/>
    </source>
</evidence>
<keyword evidence="11 13" id="KW-0234">DNA repair</keyword>
<comment type="similarity">
    <text evidence="2 13">Belongs to the DNA polymerase type-C family. DnaE2 subfamily.</text>
</comment>
<keyword evidence="5 13" id="KW-0963">Cytoplasm</keyword>
<comment type="caution">
    <text evidence="19">The sequence shown here is derived from an EMBL/GenBank/DDBJ whole genome shotgun (WGS) entry which is preliminary data.</text>
</comment>
<feature type="domain" description="DNA polymerase helix-hairpin-helix motif" evidence="17">
    <location>
        <begin position="811"/>
        <end position="916"/>
    </location>
</feature>
<dbReference type="PANTHER" id="PTHR32294">
    <property type="entry name" value="DNA POLYMERASE III SUBUNIT ALPHA"/>
    <property type="match status" value="1"/>
</dbReference>
<evidence type="ECO:0000256" key="8">
    <source>
        <dbReference type="ARBA" id="ARBA00022705"/>
    </source>
</evidence>
<dbReference type="PANTHER" id="PTHR32294:SF4">
    <property type="entry name" value="ERROR-PRONE DNA POLYMERASE"/>
    <property type="match status" value="1"/>
</dbReference>
<keyword evidence="10 13" id="KW-0239">DNA-directed DNA polymerase</keyword>
<comment type="catalytic activity">
    <reaction evidence="12 13">
        <text>DNA(n) + a 2'-deoxyribonucleoside 5'-triphosphate = DNA(n+1) + diphosphate</text>
        <dbReference type="Rhea" id="RHEA:22508"/>
        <dbReference type="Rhea" id="RHEA-COMP:17339"/>
        <dbReference type="Rhea" id="RHEA-COMP:17340"/>
        <dbReference type="ChEBI" id="CHEBI:33019"/>
        <dbReference type="ChEBI" id="CHEBI:61560"/>
        <dbReference type="ChEBI" id="CHEBI:173112"/>
        <dbReference type="EC" id="2.7.7.7"/>
    </reaction>
</comment>
<keyword evidence="7 13" id="KW-0548">Nucleotidyltransferase</keyword>
<comment type="subcellular location">
    <subcellularLocation>
        <location evidence="1 13">Cytoplasm</location>
    </subcellularLocation>
</comment>
<dbReference type="Pfam" id="PF07733">
    <property type="entry name" value="DNA_pol3_alpha"/>
    <property type="match status" value="1"/>
</dbReference>
<dbReference type="InterPro" id="IPR004805">
    <property type="entry name" value="DnaE2/DnaE/PolC"/>
</dbReference>
<dbReference type="EMBL" id="PDZR01000021">
    <property type="protein sequence ID" value="PNG24989.1"/>
    <property type="molecule type" value="Genomic_DNA"/>
</dbReference>
<evidence type="ECO:0000256" key="2">
    <source>
        <dbReference type="ARBA" id="ARBA00007391"/>
    </source>
</evidence>
<dbReference type="Proteomes" id="UP000236286">
    <property type="component" value="Unassembled WGS sequence"/>
</dbReference>
<reference evidence="19 20" key="1">
    <citation type="submission" date="2017-10" db="EMBL/GenBank/DDBJ databases">
        <title>Genome announcement of Methylocella silvestris TVC from permafrost.</title>
        <authorList>
            <person name="Wang J."/>
            <person name="Geng K."/>
            <person name="Ul-Haque F."/>
            <person name="Crombie A.T."/>
            <person name="Street L.E."/>
            <person name="Wookey P.A."/>
            <person name="Murrell J.C."/>
            <person name="Pratscher J."/>
        </authorList>
    </citation>
    <scope>NUCLEOTIDE SEQUENCE [LARGE SCALE GENOMIC DNA]</scope>
    <source>
        <strain evidence="19 20">TVC</strain>
    </source>
</reference>
<dbReference type="CDD" id="cd04485">
    <property type="entry name" value="DnaE_OBF"/>
    <property type="match status" value="1"/>
</dbReference>
<dbReference type="Pfam" id="PF14579">
    <property type="entry name" value="HHH_6"/>
    <property type="match status" value="1"/>
</dbReference>
<dbReference type="InterPro" id="IPR023073">
    <property type="entry name" value="DnaE2"/>
</dbReference>
<gene>
    <name evidence="13" type="primary">dnaE2</name>
    <name evidence="19" type="ORF">CR492_15945</name>
</gene>
<keyword evidence="9 13" id="KW-0227">DNA damage</keyword>
<feature type="domain" description="DNA polymerase III alpha subunit finger" evidence="18">
    <location>
        <begin position="572"/>
        <end position="737"/>
    </location>
</feature>
<evidence type="ECO:0000259" key="15">
    <source>
        <dbReference type="Pfam" id="PF01336"/>
    </source>
</evidence>
<dbReference type="InterPro" id="IPR004365">
    <property type="entry name" value="NA-bd_OB_tRNA"/>
</dbReference>
<dbReference type="InterPro" id="IPR029460">
    <property type="entry name" value="DNAPol_HHH"/>
</dbReference>
<dbReference type="OrthoDB" id="9803237at2"/>
<dbReference type="GO" id="GO:0003887">
    <property type="term" value="F:DNA-directed DNA polymerase activity"/>
    <property type="evidence" value="ECO:0007669"/>
    <property type="project" value="UniProtKB-UniRule"/>
</dbReference>
<evidence type="ECO:0000313" key="19">
    <source>
        <dbReference type="EMBL" id="PNG24989.1"/>
    </source>
</evidence>
<evidence type="ECO:0000256" key="12">
    <source>
        <dbReference type="ARBA" id="ARBA00049244"/>
    </source>
</evidence>
<sequence>MSPRYAELAATTNFSFLRGASHPEELVAAAMALGLAGLGIADRNSLAGVVRAHRFLQANKSPSFRLAIGARLVFCDGAPDILSYPRDRAAYGRLTRLLTRANARAQKGVSLLRSSDLMEAAQGQQLILMPETTWERGDEFKRSRKVYAEFNDDNNYKDHADLLNDADAPAFGREIPFIEQLREASNGRLLLAARMTYGVSMRRDLASRIALSRKTRTPIIAVNDVIMHTPDRRPLQDVLSAIRAGQTLDRLGLALEANAERHMKSAAEMARLFAGAPHAMEETLRFLDGLDFSLDELRGDYPEELREGFATPQAALVFFAREGAKFRYPDGVPAFVETAITHELKLVEQLDYAPYFLTVHDIVRFARTEKILCQGRGSAANSTLCYCLGVTEVNPVFHDLLFERFISPDRNEPPDIDVDFEHERREEVMQYIYARYGRARAALTASVITYRARSAIREVGKAFGLSDDVVSALSATIWGRSSSSVEAKEAQKAGFDPTEARLAQALKLAEELIGFPRHLSQHTGGFVITRSRLDEVVPIMNAAMEDRTTIEWDKDDLDALGILKIDVLALGMLTCLRKGFDLIREHYGEELTIATLPPEQGAVYEMISRADTIGVFQIESRAQMSMLPRLRPKEFYDLVIEVAIVRPGPIQGDMVHPYLRRRQGLEPVSYPSKQLEEVLGKTLGVPLFQEQAMKIAIVAAGFSPSEADQLRRAMATFKHVGTIGAFRTKMIEGMVARNYSRDFAERCFKQIEGFGSYGFPESHAASFALLVYASAWMKCRYPDAFACALLNAQPMGFYAPAQILRDAREHGVAVEEADVNFSHWDSTLTPAAECRPLHPRHASMRGEIFSTCGIRLGFRQIKGLAEHDMNQLVAMRGRGYDSIRDLWLRAGLSAAVLELLAGADAFRSLGLDRREALWAVRGLNRAGDKDDLPLLKGLSWRATEADAKLPPMLPGEHVVEDYRRLSLSLKAHPVVFLRERLTQKKIMRADDLQNQAPGSRVTVAGLVLVRQRPGTASGVIFLTIEDETGIANAIVWPKIFERLRRIVIGARFLAVTGRLQKESGVIHIVMERAEDLSPLLTLLSDHGGAVSSLAPADEVRRPNLRDSRAPHETAAPALPRPATPSPAPQQENWRGVLPKGRNFH</sequence>
<dbReference type="Pfam" id="PF01336">
    <property type="entry name" value="tRNA_anti-codon"/>
    <property type="match status" value="1"/>
</dbReference>
<evidence type="ECO:0000313" key="20">
    <source>
        <dbReference type="Proteomes" id="UP000236286"/>
    </source>
</evidence>
<evidence type="ECO:0000256" key="9">
    <source>
        <dbReference type="ARBA" id="ARBA00022763"/>
    </source>
</evidence>